<accession>A0A6H0ZKD6</accession>
<dbReference type="EMBL" id="CP050898">
    <property type="protein sequence ID" value="QIX21302.1"/>
    <property type="molecule type" value="Genomic_DNA"/>
</dbReference>
<evidence type="ECO:0000313" key="2">
    <source>
        <dbReference type="Proteomes" id="UP000500870"/>
    </source>
</evidence>
<sequence length="71" mass="8144">MEASREEVLAFIPKLEASRQNLVDEIIYESRIQTGKDHKDRNPERLDKFMAELAAVHTAIAAFRDDADSRN</sequence>
<reference evidence="1 2" key="1">
    <citation type="submission" date="2020-04" db="EMBL/GenBank/DDBJ databases">
        <title>FDA dAtabase for Regulatory Grade micrObial Sequences (FDA-ARGOS): Supporting development and validation of Infectious Disease Dx tests.</title>
        <authorList>
            <person name="Sciortino C."/>
            <person name="Tallon L."/>
            <person name="Sadzewicz L."/>
            <person name="Vavikolanu K."/>
            <person name="Mehta A."/>
            <person name="Aluvathingal J."/>
            <person name="Nadendla S."/>
            <person name="Nandy P."/>
            <person name="Geyer C."/>
            <person name="Yan Y."/>
            <person name="Sichtig H."/>
        </authorList>
    </citation>
    <scope>NUCLEOTIDE SEQUENCE [LARGE SCALE GENOMIC DNA]</scope>
    <source>
        <strain evidence="1 2">FDAARGOS_633</strain>
    </source>
</reference>
<dbReference type="RefSeq" id="WP_177319167.1">
    <property type="nucleotide sequence ID" value="NZ_CP050898.1"/>
</dbReference>
<evidence type="ECO:0000313" key="1">
    <source>
        <dbReference type="EMBL" id="QIX21302.1"/>
    </source>
</evidence>
<organism evidence="1 2">
    <name type="scientific">Agrobacterium pusense</name>
    <dbReference type="NCBI Taxonomy" id="648995"/>
    <lineage>
        <taxon>Bacteria</taxon>
        <taxon>Pseudomonadati</taxon>
        <taxon>Pseudomonadota</taxon>
        <taxon>Alphaproteobacteria</taxon>
        <taxon>Hyphomicrobiales</taxon>
        <taxon>Rhizobiaceae</taxon>
        <taxon>Rhizobium/Agrobacterium group</taxon>
        <taxon>Agrobacterium</taxon>
    </lineage>
</organism>
<name>A0A6H0ZKD6_9HYPH</name>
<proteinExistence type="predicted"/>
<gene>
    <name evidence="1" type="ORF">FOB41_09220</name>
</gene>
<dbReference type="Proteomes" id="UP000500870">
    <property type="component" value="Chromosome 1"/>
</dbReference>
<dbReference type="AlphaFoldDB" id="A0A6H0ZKD6"/>
<protein>
    <submittedName>
        <fullName evidence="1">Uncharacterized protein</fullName>
    </submittedName>
</protein>